<keyword evidence="1" id="KW-0812">Transmembrane</keyword>
<dbReference type="NCBIfam" id="TIGR01590">
    <property type="entry name" value="yir-bir-cir_Pla"/>
    <property type="match status" value="1"/>
</dbReference>
<keyword evidence="1" id="KW-1133">Transmembrane helix</keyword>
<dbReference type="KEGG" id="pyo:PY17X_0500141"/>
<dbReference type="RefSeq" id="XP_726647.1">
    <property type="nucleotide sequence ID" value="XM_721554.1"/>
</dbReference>
<dbReference type="VEuPathDB" id="PlasmoDB:PYYM_0011600"/>
<dbReference type="GeneID" id="3791987"/>
<dbReference type="Pfam" id="PF06022">
    <property type="entry name" value="Cir_Bir_Yir"/>
    <property type="match status" value="1"/>
</dbReference>
<dbReference type="EMBL" id="LM993659">
    <property type="protein sequence ID" value="VTZ74006.1"/>
    <property type="molecule type" value="Genomic_DNA"/>
</dbReference>
<organism evidence="2 3">
    <name type="scientific">Plasmodium yoelii</name>
    <dbReference type="NCBI Taxonomy" id="5861"/>
    <lineage>
        <taxon>Eukaryota</taxon>
        <taxon>Sar</taxon>
        <taxon>Alveolata</taxon>
        <taxon>Apicomplexa</taxon>
        <taxon>Aconoidasida</taxon>
        <taxon>Haemosporida</taxon>
        <taxon>Plasmodiidae</taxon>
        <taxon>Plasmodium</taxon>
        <taxon>Plasmodium (Vinckeia)</taxon>
    </lineage>
</organism>
<proteinExistence type="predicted"/>
<evidence type="ECO:0000313" key="2">
    <source>
        <dbReference type="EMBL" id="VTZ74006.1"/>
    </source>
</evidence>
<feature type="transmembrane region" description="Helical" evidence="1">
    <location>
        <begin position="266"/>
        <end position="284"/>
    </location>
</feature>
<dbReference type="InterPro" id="IPR006477">
    <property type="entry name" value="Yir_bir_cir"/>
</dbReference>
<evidence type="ECO:0000256" key="1">
    <source>
        <dbReference type="SAM" id="Phobius"/>
    </source>
</evidence>
<gene>
    <name evidence="2" type="ORF">PY17X_0500141</name>
</gene>
<keyword evidence="1" id="KW-0472">Membrane</keyword>
<protein>
    <submittedName>
        <fullName evidence="2">PIR protein</fullName>
    </submittedName>
</protein>
<dbReference type="VEuPathDB" id="PlasmoDB:PY06062"/>
<dbReference type="Proteomes" id="UP000072874">
    <property type="component" value="Chromosome 5"/>
</dbReference>
<accession>A0A4V0KHP5</accession>
<dbReference type="AlphaFoldDB" id="A0A4V0KHP5"/>
<dbReference type="VEuPathDB" id="PlasmoDB:PY17X_0500141"/>
<evidence type="ECO:0000313" key="3">
    <source>
        <dbReference type="Proteomes" id="UP000072874"/>
    </source>
</evidence>
<sequence length="306" mass="35553">MDYDLCKQFSELRKYYPDELGTSSEHDFHQNGNIKDYCPNGVTGNKCETEPDKIKAGCLWLFEQLFLKSGKNINTVEYIIIWLSYKLNQKTYNEINNLNDFYNKCIKDNTHYINCKQGSQDCSTSLKDNTGYNNYKEIIDKRKKLLNINIENMSKFYDAFKPLCNMYTEFNANNTHNKKSLENASQFVKKYNELNDPNNTKDEDYFQVLSKLSNDYNNLKTYCDSNSVDCIDIPSLTQTKTEEIGVGDFELSSEVTSSSSSITNKLIPVLSIIVAIPIFLGIFYKYSLFGFRKRTPKQHLREKLKN</sequence>
<name>A0A4V0KHP5_PLAYE</name>
<dbReference type="VEuPathDB" id="PlasmoDB:Py17XNL_000504353"/>
<dbReference type="OrthoDB" id="534666at2759"/>
<reference evidence="2 3" key="1">
    <citation type="journal article" date="2014" name="BMC Biol.">
        <title>A comprehensive evaluation of rodent malaria parasite genomes and gene expression.</title>
        <authorList>
            <person name="Otto T.D."/>
            <person name="Bohme U."/>
            <person name="Jackson A.P."/>
            <person name="Hunt M."/>
            <person name="Franke-Fayard B."/>
            <person name="Hoeijmakers W.A."/>
            <person name="Religa A.A."/>
            <person name="Robertson L."/>
            <person name="Sanders M."/>
            <person name="Ogun S.A."/>
            <person name="Cunningham D."/>
            <person name="Erhart A."/>
            <person name="Billker O."/>
            <person name="Khan S.M."/>
            <person name="Stunnenberg H.G."/>
            <person name="Langhorne J."/>
            <person name="Holder A.A."/>
            <person name="Waters A.P."/>
            <person name="Newbold C.I."/>
            <person name="Pain A."/>
            <person name="Berriman M."/>
            <person name="Janse C.J."/>
        </authorList>
    </citation>
    <scope>NUCLEOTIDE SEQUENCE [LARGE SCALE GENOMIC DNA]</scope>
    <source>
        <strain evidence="2 3">17X</strain>
    </source>
</reference>